<protein>
    <recommendedName>
        <fullName evidence="5">LysM domain-containing protein</fullName>
    </recommendedName>
</protein>
<dbReference type="OrthoDB" id="5985073at2759"/>
<evidence type="ECO:0000256" key="1">
    <source>
        <dbReference type="SAM" id="MobiDB-lite"/>
    </source>
</evidence>
<organism evidence="3 4">
    <name type="scientific">Hypocrea virens (strain Gv29-8 / FGSC 10586)</name>
    <name type="common">Gliocladium virens</name>
    <name type="synonym">Trichoderma virens</name>
    <dbReference type="NCBI Taxonomy" id="413071"/>
    <lineage>
        <taxon>Eukaryota</taxon>
        <taxon>Fungi</taxon>
        <taxon>Dikarya</taxon>
        <taxon>Ascomycota</taxon>
        <taxon>Pezizomycotina</taxon>
        <taxon>Sordariomycetes</taxon>
        <taxon>Hypocreomycetidae</taxon>
        <taxon>Hypocreales</taxon>
        <taxon>Hypocreaceae</taxon>
        <taxon>Trichoderma</taxon>
    </lineage>
</organism>
<dbReference type="AlphaFoldDB" id="G9MSC9"/>
<evidence type="ECO:0000313" key="4">
    <source>
        <dbReference type="Proteomes" id="UP000007115"/>
    </source>
</evidence>
<comment type="caution">
    <text evidence="3">The sequence shown here is derived from an EMBL/GenBank/DDBJ whole genome shotgun (WGS) entry which is preliminary data.</text>
</comment>
<feature type="region of interest" description="Disordered" evidence="1">
    <location>
        <begin position="339"/>
        <end position="376"/>
    </location>
</feature>
<sequence length="376" mass="41539">MSLSVHYLLWSLLLQPFVYSQVLSENAHLHINTGLSAACAAPSYEKVACSQKFWDIAGGEIFTDSSLLSEICTDICLDELKALREKQLSVCKISENIYIDYDVQLPPTYITDLLLYTYHYACMTDPTTGEYCSPDFFKWNSKKEGVTAAELCSDCNLLVQQAHLDSPIGYDPDLASSYSSLTSSCGVTKYPITSQPPYLLHEAMTPTAPSNSPIHTASYESRAHPGLGYDKGPDFHMEESADHRGKPPSFLFPKRYTSKPPQLAPGTADSCKRYALHKKSYRNSTMNECGWTAWLHQLNITQFISWNPSISFDAANPSACTLVPGKRYCISKPATTTGNFSNTTTPSATQRIPSEPPTITYSPDDGSDAQKKLEGL</sequence>
<keyword evidence="2" id="KW-0732">Signal</keyword>
<dbReference type="eggNOG" id="KOG2806">
    <property type="taxonomic scope" value="Eukaryota"/>
</dbReference>
<feature type="compositionally biased region" description="Polar residues" evidence="1">
    <location>
        <begin position="346"/>
        <end position="361"/>
    </location>
</feature>
<name>G9MSC9_HYPVG</name>
<feature type="chain" id="PRO_5003524163" description="LysM domain-containing protein" evidence="2">
    <location>
        <begin position="21"/>
        <end position="376"/>
    </location>
</feature>
<gene>
    <name evidence="3" type="ORF">TRIVIDRAFT_209038</name>
</gene>
<reference evidence="3 4" key="1">
    <citation type="journal article" date="2011" name="Genome Biol.">
        <title>Comparative genome sequence analysis underscores mycoparasitism as the ancestral life style of Trichoderma.</title>
        <authorList>
            <person name="Kubicek C.P."/>
            <person name="Herrera-Estrella A."/>
            <person name="Seidl-Seiboth V."/>
            <person name="Martinez D.A."/>
            <person name="Druzhinina I.S."/>
            <person name="Thon M."/>
            <person name="Zeilinger S."/>
            <person name="Casas-Flores S."/>
            <person name="Horwitz B.A."/>
            <person name="Mukherjee P.K."/>
            <person name="Mukherjee M."/>
            <person name="Kredics L."/>
            <person name="Alcaraz L.D."/>
            <person name="Aerts A."/>
            <person name="Antal Z."/>
            <person name="Atanasova L."/>
            <person name="Cervantes-Badillo M.G."/>
            <person name="Challacombe J."/>
            <person name="Chertkov O."/>
            <person name="McCluskey K."/>
            <person name="Coulpier F."/>
            <person name="Deshpande N."/>
            <person name="von Doehren H."/>
            <person name="Ebbole D.J."/>
            <person name="Esquivel-Naranjo E.U."/>
            <person name="Fekete E."/>
            <person name="Flipphi M."/>
            <person name="Glaser F."/>
            <person name="Gomez-Rodriguez E.Y."/>
            <person name="Gruber S."/>
            <person name="Han C."/>
            <person name="Henrissat B."/>
            <person name="Hermosa R."/>
            <person name="Hernandez-Onate M."/>
            <person name="Karaffa L."/>
            <person name="Kosti I."/>
            <person name="Le Crom S."/>
            <person name="Lindquist E."/>
            <person name="Lucas S."/>
            <person name="Luebeck M."/>
            <person name="Luebeck P.S."/>
            <person name="Margeot A."/>
            <person name="Metz B."/>
            <person name="Misra M."/>
            <person name="Nevalainen H."/>
            <person name="Omann M."/>
            <person name="Packer N."/>
            <person name="Perrone G."/>
            <person name="Uresti-Rivera E.E."/>
            <person name="Salamov A."/>
            <person name="Schmoll M."/>
            <person name="Seiboth B."/>
            <person name="Shapiro H."/>
            <person name="Sukno S."/>
            <person name="Tamayo-Ramos J.A."/>
            <person name="Tisch D."/>
            <person name="Wiest A."/>
            <person name="Wilkinson H.H."/>
            <person name="Zhang M."/>
            <person name="Coutinho P.M."/>
            <person name="Kenerley C.M."/>
            <person name="Monte E."/>
            <person name="Baker S.E."/>
            <person name="Grigoriev I.V."/>
        </authorList>
    </citation>
    <scope>NUCLEOTIDE SEQUENCE [LARGE SCALE GENOMIC DNA]</scope>
    <source>
        <strain evidence="4">Gv29-8 / FGSC 10586</strain>
    </source>
</reference>
<dbReference type="Proteomes" id="UP000007115">
    <property type="component" value="Unassembled WGS sequence"/>
</dbReference>
<dbReference type="InParanoid" id="G9MSC9"/>
<evidence type="ECO:0008006" key="5">
    <source>
        <dbReference type="Google" id="ProtNLM"/>
    </source>
</evidence>
<accession>G9MSC9</accession>
<dbReference type="EMBL" id="ABDF02000006">
    <property type="protein sequence ID" value="EHK22146.1"/>
    <property type="molecule type" value="Genomic_DNA"/>
</dbReference>
<proteinExistence type="predicted"/>
<keyword evidence="4" id="KW-1185">Reference proteome</keyword>
<feature type="signal peptide" evidence="2">
    <location>
        <begin position="1"/>
        <end position="20"/>
    </location>
</feature>
<dbReference type="HOGENOM" id="CLU_735791_0_0_1"/>
<dbReference type="GeneID" id="25790478"/>
<evidence type="ECO:0000313" key="3">
    <source>
        <dbReference type="EMBL" id="EHK22146.1"/>
    </source>
</evidence>
<dbReference type="RefSeq" id="XP_013956373.1">
    <property type="nucleotide sequence ID" value="XM_014100898.1"/>
</dbReference>
<evidence type="ECO:0000256" key="2">
    <source>
        <dbReference type="SAM" id="SignalP"/>
    </source>
</evidence>
<dbReference type="STRING" id="413071.G9MSC9"/>
<dbReference type="VEuPathDB" id="FungiDB:TRIVIDRAFT_209038"/>